<dbReference type="WBParaSite" id="nRc.2.0.1.t09562-RA">
    <property type="protein sequence ID" value="nRc.2.0.1.t09562-RA"/>
    <property type="gene ID" value="nRc.2.0.1.g09562"/>
</dbReference>
<dbReference type="Proteomes" id="UP000887565">
    <property type="component" value="Unplaced"/>
</dbReference>
<sequence length="184" mass="20857">MYAAIPIEVAGGHNNHPAGSLRSRSGLPQAVGVFEAGNEFNTLYINRETAVFQRDRNVHKFPNITFLFELLEDTPYTYFEIMRKAVEQISRFNSNPEIAEIVGHMASYWTTPSPGFFNPMTSHMLITATLFIMKSNIPVVNSIFRPIVDEKEINNKTIGTNVLDMINNSSMIRVSYDNVKSFME</sequence>
<accession>A0A915I718</accession>
<evidence type="ECO:0000313" key="1">
    <source>
        <dbReference type="Proteomes" id="UP000887565"/>
    </source>
</evidence>
<name>A0A915I718_ROMCU</name>
<dbReference type="AlphaFoldDB" id="A0A915I718"/>
<reference evidence="2" key="1">
    <citation type="submission" date="2022-11" db="UniProtKB">
        <authorList>
            <consortium name="WormBaseParasite"/>
        </authorList>
    </citation>
    <scope>IDENTIFICATION</scope>
</reference>
<proteinExistence type="predicted"/>
<protein>
    <submittedName>
        <fullName evidence="2">Uncharacterized protein</fullName>
    </submittedName>
</protein>
<organism evidence="1 2">
    <name type="scientific">Romanomermis culicivorax</name>
    <name type="common">Nematode worm</name>
    <dbReference type="NCBI Taxonomy" id="13658"/>
    <lineage>
        <taxon>Eukaryota</taxon>
        <taxon>Metazoa</taxon>
        <taxon>Ecdysozoa</taxon>
        <taxon>Nematoda</taxon>
        <taxon>Enoplea</taxon>
        <taxon>Dorylaimia</taxon>
        <taxon>Mermithida</taxon>
        <taxon>Mermithoidea</taxon>
        <taxon>Mermithidae</taxon>
        <taxon>Romanomermis</taxon>
    </lineage>
</organism>
<keyword evidence="1" id="KW-1185">Reference proteome</keyword>
<evidence type="ECO:0000313" key="2">
    <source>
        <dbReference type="WBParaSite" id="nRc.2.0.1.t09562-RA"/>
    </source>
</evidence>